<evidence type="ECO:0000256" key="5">
    <source>
        <dbReference type="ARBA" id="ARBA00023136"/>
    </source>
</evidence>
<dbReference type="InterPro" id="IPR009539">
    <property type="entry name" value="VANGL"/>
</dbReference>
<comment type="subcellular location">
    <subcellularLocation>
        <location evidence="1">Cell membrane</location>
        <topology evidence="1">Multi-pass membrane protein</topology>
    </subcellularLocation>
</comment>
<keyword evidence="2" id="KW-1003">Cell membrane</keyword>
<dbReference type="Pfam" id="PF06638">
    <property type="entry name" value="Strabismus"/>
    <property type="match status" value="1"/>
</dbReference>
<gene>
    <name evidence="8" type="ORF">WBA_LOCUS9395</name>
</gene>
<dbReference type="EMBL" id="UYWW01009194">
    <property type="protein sequence ID" value="VDM16436.1"/>
    <property type="molecule type" value="Genomic_DNA"/>
</dbReference>
<dbReference type="GO" id="GO:0005886">
    <property type="term" value="C:plasma membrane"/>
    <property type="evidence" value="ECO:0007669"/>
    <property type="project" value="UniProtKB-SubCell"/>
</dbReference>
<keyword evidence="9" id="KW-1185">Reference proteome</keyword>
<feature type="transmembrane region" description="Helical" evidence="7">
    <location>
        <begin position="148"/>
        <end position="174"/>
    </location>
</feature>
<dbReference type="Proteomes" id="UP000270924">
    <property type="component" value="Unassembled WGS sequence"/>
</dbReference>
<dbReference type="InParanoid" id="A0A3P7EA47"/>
<feature type="transmembrane region" description="Helical" evidence="7">
    <location>
        <begin position="194"/>
        <end position="213"/>
    </location>
</feature>
<keyword evidence="4 7" id="KW-1133">Transmembrane helix</keyword>
<evidence type="ECO:0000256" key="3">
    <source>
        <dbReference type="ARBA" id="ARBA00022692"/>
    </source>
</evidence>
<reference evidence="8 9" key="1">
    <citation type="submission" date="2018-11" db="EMBL/GenBank/DDBJ databases">
        <authorList>
            <consortium name="Pathogen Informatics"/>
        </authorList>
    </citation>
    <scope>NUCLEOTIDE SEQUENCE [LARGE SCALE GENOMIC DNA]</scope>
</reference>
<dbReference type="OrthoDB" id="8887313at2759"/>
<evidence type="ECO:0000313" key="9">
    <source>
        <dbReference type="Proteomes" id="UP000270924"/>
    </source>
</evidence>
<evidence type="ECO:0000256" key="4">
    <source>
        <dbReference type="ARBA" id="ARBA00022989"/>
    </source>
</evidence>
<comment type="similarity">
    <text evidence="6">Belongs to the Vang family.</text>
</comment>
<organism evidence="8 9">
    <name type="scientific">Wuchereria bancrofti</name>
    <dbReference type="NCBI Taxonomy" id="6293"/>
    <lineage>
        <taxon>Eukaryota</taxon>
        <taxon>Metazoa</taxon>
        <taxon>Ecdysozoa</taxon>
        <taxon>Nematoda</taxon>
        <taxon>Chromadorea</taxon>
        <taxon>Rhabditida</taxon>
        <taxon>Spirurina</taxon>
        <taxon>Spiruromorpha</taxon>
        <taxon>Filarioidea</taxon>
        <taxon>Onchocercidae</taxon>
        <taxon>Wuchereria</taxon>
    </lineage>
</organism>
<evidence type="ECO:0000313" key="8">
    <source>
        <dbReference type="EMBL" id="VDM16436.1"/>
    </source>
</evidence>
<evidence type="ECO:0000256" key="1">
    <source>
        <dbReference type="ARBA" id="ARBA00004651"/>
    </source>
</evidence>
<evidence type="ECO:0000256" key="2">
    <source>
        <dbReference type="ARBA" id="ARBA00022475"/>
    </source>
</evidence>
<feature type="non-terminal residue" evidence="8">
    <location>
        <position position="241"/>
    </location>
</feature>
<protein>
    <submittedName>
        <fullName evidence="8">Uncharacterized protein</fullName>
    </submittedName>
</protein>
<accession>A0A3P7EA47</accession>
<feature type="transmembrane region" description="Helical" evidence="7">
    <location>
        <begin position="225"/>
        <end position="240"/>
    </location>
</feature>
<sequence>MYQKSVRTIKTVNQEKYDKLNCSSTSCCRCVFFLKIIKHVWIPSVGCEPFMSLVSESSGRRSSSHRNLRMIRNLSRGCAGSVDVGSSFIPSFSAAASEGMKLTADDDNWAENTTVITGTTSEHSYSGLAERALVAPVGRVVARRCSRIFWLFSASLISFVALISPSFMVVLPIILYQVGFGWPEVLCGADCQGLMLNLAVKTMLLLGALWAMYFRHASADMPRLFFHRTALTLLALFILFA</sequence>
<dbReference type="AlphaFoldDB" id="A0A3P7EA47"/>
<dbReference type="PANTHER" id="PTHR20886">
    <property type="entry name" value="VANG-LIKE PROTEIN"/>
    <property type="match status" value="1"/>
</dbReference>
<proteinExistence type="inferred from homology"/>
<evidence type="ECO:0000256" key="7">
    <source>
        <dbReference type="SAM" id="Phobius"/>
    </source>
</evidence>
<name>A0A3P7EA47_WUCBA</name>
<keyword evidence="3 7" id="KW-0812">Transmembrane</keyword>
<keyword evidence="5 7" id="KW-0472">Membrane</keyword>
<evidence type="ECO:0000256" key="6">
    <source>
        <dbReference type="ARBA" id="ARBA00025718"/>
    </source>
</evidence>